<comment type="function">
    <text evidence="5">NDH-1 shuttles electrons from NADH, via FMN and iron-sulfur (Fe-S) centers, to quinones in the respiratory chain. The immediate electron acceptor for the enzyme in this species is believed to be ubiquinone. Couples the redox reaction to proton translocation (for every two electrons transferred, four hydrogen ions are translocated across the cytoplasmic membrane), and thus conserves the redox energy in a proton gradient. This subunit may bind ubiquinone.</text>
</comment>
<reference evidence="7 8" key="1">
    <citation type="submission" date="2017-05" db="EMBL/GenBank/DDBJ databases">
        <authorList>
            <person name="Varghese N."/>
            <person name="Submissions S."/>
        </authorList>
    </citation>
    <scope>NUCLEOTIDE SEQUENCE [LARGE SCALE GENOMIC DNA]</scope>
    <source>
        <strain evidence="7 8">DSM 21985</strain>
    </source>
</reference>
<dbReference type="EMBL" id="FXTP01000001">
    <property type="protein sequence ID" value="SMO34421.1"/>
    <property type="molecule type" value="Genomic_DNA"/>
</dbReference>
<feature type="transmembrane region" description="Helical" evidence="5">
    <location>
        <begin position="88"/>
        <end position="107"/>
    </location>
</feature>
<keyword evidence="3 5" id="KW-1133">Transmembrane helix</keyword>
<dbReference type="InterPro" id="IPR001694">
    <property type="entry name" value="NADH_UbQ_OxRdtase_su1/FPO"/>
</dbReference>
<keyword evidence="5" id="KW-1003">Cell membrane</keyword>
<dbReference type="InterPro" id="IPR018086">
    <property type="entry name" value="NADH_UbQ_OxRdtase_su1_CS"/>
</dbReference>
<dbReference type="PANTHER" id="PTHR11432:SF3">
    <property type="entry name" value="NADH-UBIQUINONE OXIDOREDUCTASE CHAIN 1"/>
    <property type="match status" value="1"/>
</dbReference>
<dbReference type="AlphaFoldDB" id="A0A521AI41"/>
<dbReference type="GO" id="GO:0003954">
    <property type="term" value="F:NADH dehydrogenase activity"/>
    <property type="evidence" value="ECO:0007669"/>
    <property type="project" value="TreeGrafter"/>
</dbReference>
<feature type="transmembrane region" description="Helical" evidence="5">
    <location>
        <begin position="318"/>
        <end position="340"/>
    </location>
</feature>
<comment type="similarity">
    <text evidence="5 6">Belongs to the complex I subunit 1 family.</text>
</comment>
<comment type="subcellular location">
    <subcellularLocation>
        <location evidence="5 6">Cell membrane</location>
        <topology evidence="5 6">Multi-pass membrane protein</topology>
    </subcellularLocation>
    <subcellularLocation>
        <location evidence="1">Membrane</location>
        <topology evidence="1">Multi-pass membrane protein</topology>
    </subcellularLocation>
</comment>
<evidence type="ECO:0000313" key="8">
    <source>
        <dbReference type="Proteomes" id="UP000317557"/>
    </source>
</evidence>
<keyword evidence="5" id="KW-0874">Quinone</keyword>
<dbReference type="GO" id="GO:0005886">
    <property type="term" value="C:plasma membrane"/>
    <property type="evidence" value="ECO:0007669"/>
    <property type="project" value="UniProtKB-SubCell"/>
</dbReference>
<dbReference type="NCBIfam" id="NF004741">
    <property type="entry name" value="PRK06076.1-2"/>
    <property type="match status" value="1"/>
</dbReference>
<keyword evidence="4 5" id="KW-0472">Membrane</keyword>
<keyword evidence="5" id="KW-1278">Translocase</keyword>
<gene>
    <name evidence="5" type="primary">nuoH</name>
    <name evidence="7" type="ORF">SAMN06265219_101150</name>
</gene>
<accession>A0A521AI41</accession>
<evidence type="ECO:0000256" key="4">
    <source>
        <dbReference type="ARBA" id="ARBA00023136"/>
    </source>
</evidence>
<feature type="transmembrane region" description="Helical" evidence="5">
    <location>
        <begin position="245"/>
        <end position="265"/>
    </location>
</feature>
<dbReference type="GO" id="GO:0016655">
    <property type="term" value="F:oxidoreductase activity, acting on NAD(P)H, quinone or similar compound as acceptor"/>
    <property type="evidence" value="ECO:0007669"/>
    <property type="project" value="UniProtKB-UniRule"/>
</dbReference>
<name>A0A521AI41_9BACT</name>
<keyword evidence="2 5" id="KW-0812">Transmembrane</keyword>
<dbReference type="RefSeq" id="WP_142452677.1">
    <property type="nucleotide sequence ID" value="NZ_FXTP01000001.1"/>
</dbReference>
<feature type="transmembrane region" description="Helical" evidence="5">
    <location>
        <begin position="188"/>
        <end position="208"/>
    </location>
</feature>
<dbReference type="OrthoDB" id="9803734at2"/>
<feature type="transmembrane region" description="Helical" evidence="5">
    <location>
        <begin position="285"/>
        <end position="306"/>
    </location>
</feature>
<evidence type="ECO:0000256" key="5">
    <source>
        <dbReference type="HAMAP-Rule" id="MF_01350"/>
    </source>
</evidence>
<evidence type="ECO:0000256" key="6">
    <source>
        <dbReference type="RuleBase" id="RU000471"/>
    </source>
</evidence>
<evidence type="ECO:0000256" key="1">
    <source>
        <dbReference type="ARBA" id="ARBA00004141"/>
    </source>
</evidence>
<feature type="transmembrane region" description="Helical" evidence="5">
    <location>
        <begin position="12"/>
        <end position="38"/>
    </location>
</feature>
<proteinExistence type="inferred from homology"/>
<dbReference type="GO" id="GO:0048038">
    <property type="term" value="F:quinone binding"/>
    <property type="evidence" value="ECO:0007669"/>
    <property type="project" value="UniProtKB-KW"/>
</dbReference>
<dbReference type="Pfam" id="PF00146">
    <property type="entry name" value="NADHdh"/>
    <property type="match status" value="1"/>
</dbReference>
<feature type="transmembrane region" description="Helical" evidence="5">
    <location>
        <begin position="119"/>
        <end position="138"/>
    </location>
</feature>
<organism evidence="7 8">
    <name type="scientific">Gracilimonas mengyeensis</name>
    <dbReference type="NCBI Taxonomy" id="1302730"/>
    <lineage>
        <taxon>Bacteria</taxon>
        <taxon>Pseudomonadati</taxon>
        <taxon>Balneolota</taxon>
        <taxon>Balneolia</taxon>
        <taxon>Balneolales</taxon>
        <taxon>Balneolaceae</taxon>
        <taxon>Gracilimonas</taxon>
    </lineage>
</organism>
<dbReference type="PROSITE" id="PS00668">
    <property type="entry name" value="COMPLEX1_ND1_2"/>
    <property type="match status" value="1"/>
</dbReference>
<evidence type="ECO:0000256" key="2">
    <source>
        <dbReference type="ARBA" id="ARBA00022692"/>
    </source>
</evidence>
<keyword evidence="8" id="KW-1185">Reference proteome</keyword>
<dbReference type="Proteomes" id="UP000317557">
    <property type="component" value="Unassembled WGS sequence"/>
</dbReference>
<comment type="catalytic activity">
    <reaction evidence="5">
        <text>a quinone + NADH + 5 H(+)(in) = a quinol + NAD(+) + 4 H(+)(out)</text>
        <dbReference type="Rhea" id="RHEA:57888"/>
        <dbReference type="ChEBI" id="CHEBI:15378"/>
        <dbReference type="ChEBI" id="CHEBI:24646"/>
        <dbReference type="ChEBI" id="CHEBI:57540"/>
        <dbReference type="ChEBI" id="CHEBI:57945"/>
        <dbReference type="ChEBI" id="CHEBI:132124"/>
    </reaction>
</comment>
<dbReference type="PANTHER" id="PTHR11432">
    <property type="entry name" value="NADH DEHYDROGENASE SUBUNIT 1"/>
    <property type="match status" value="1"/>
</dbReference>
<dbReference type="HAMAP" id="MF_01350">
    <property type="entry name" value="NDH1_NuoH"/>
    <property type="match status" value="1"/>
</dbReference>
<feature type="transmembrane region" description="Helical" evidence="5">
    <location>
        <begin position="159"/>
        <end position="182"/>
    </location>
</feature>
<dbReference type="EC" id="7.1.1.-" evidence="5"/>
<comment type="subunit">
    <text evidence="5">NDH-1 is composed of 14 different subunits. Subunits NuoA, H, J, K, L, M, N constitute the membrane sector of the complex.</text>
</comment>
<sequence length="344" mass="37667">MSTGGIDLFGLLFIPTWVATLGLGVFMWLNSAAILVYAERRIAGLIQNRVGPNRVGPAGLLQPIADVLKLLIKEDVTPSQGFKTLHTVAPMIPVITAFMSVAVIPFGEGLYVTDINAGVLFLLAVASLGVYGVTLAGWSSNSKYSLLGGLRAAAQMISYELPMGMAVASVVLVAGSLSVVEIAASQEYLWNVFINPIGAIIFIIAAFAEANRTPFDLVEAEQELVGGFHTEYSGMKFGMFFLAEYMHVFIGSVLITTFFFGSYHLPFAGYWLPEMSSLAKGFLDVGVFTAKVVFWCFVFIWVRWTIPRFKYNQVMKLGWGRMLPLSILNFLLIAAGMYAYTHLF</sequence>
<protein>
    <recommendedName>
        <fullName evidence="5">NADH-quinone oxidoreductase subunit H</fullName>
        <ecNumber evidence="5">7.1.1.-</ecNumber>
    </recommendedName>
    <alternativeName>
        <fullName evidence="5">NADH dehydrogenase I subunit H</fullName>
    </alternativeName>
    <alternativeName>
        <fullName evidence="5">NDH-1 subunit H</fullName>
    </alternativeName>
</protein>
<keyword evidence="5 6" id="KW-0520">NAD</keyword>
<evidence type="ECO:0000313" key="7">
    <source>
        <dbReference type="EMBL" id="SMO34421.1"/>
    </source>
</evidence>
<keyword evidence="5" id="KW-0830">Ubiquinone</keyword>
<evidence type="ECO:0000256" key="3">
    <source>
        <dbReference type="ARBA" id="ARBA00022989"/>
    </source>
</evidence>
<dbReference type="GO" id="GO:0009060">
    <property type="term" value="P:aerobic respiration"/>
    <property type="evidence" value="ECO:0007669"/>
    <property type="project" value="TreeGrafter"/>
</dbReference>